<dbReference type="Pfam" id="PF18919">
    <property type="entry name" value="DUF5670"/>
    <property type="match status" value="1"/>
</dbReference>
<gene>
    <name evidence="2" type="ORF">FO442_14815</name>
</gene>
<dbReference type="Proteomes" id="UP000316008">
    <property type="component" value="Unassembled WGS sequence"/>
</dbReference>
<feature type="transmembrane region" description="Helical" evidence="1">
    <location>
        <begin position="27"/>
        <end position="45"/>
    </location>
</feature>
<evidence type="ECO:0000313" key="2">
    <source>
        <dbReference type="EMBL" id="TSJ41180.1"/>
    </source>
</evidence>
<organism evidence="2 3">
    <name type="scientific">Fluviicola chungangensis</name>
    <dbReference type="NCBI Taxonomy" id="2597671"/>
    <lineage>
        <taxon>Bacteria</taxon>
        <taxon>Pseudomonadati</taxon>
        <taxon>Bacteroidota</taxon>
        <taxon>Flavobacteriia</taxon>
        <taxon>Flavobacteriales</taxon>
        <taxon>Crocinitomicaceae</taxon>
        <taxon>Fluviicola</taxon>
    </lineage>
</organism>
<dbReference type="RefSeq" id="WP_144333991.1">
    <property type="nucleotide sequence ID" value="NZ_VLPL01000008.1"/>
</dbReference>
<keyword evidence="1" id="KW-0812">Transmembrane</keyword>
<evidence type="ECO:0000256" key="1">
    <source>
        <dbReference type="SAM" id="Phobius"/>
    </source>
</evidence>
<keyword evidence="1" id="KW-0472">Membrane</keyword>
<accession>A0A556MML6</accession>
<keyword evidence="3" id="KW-1185">Reference proteome</keyword>
<comment type="caution">
    <text evidence="2">The sequence shown here is derived from an EMBL/GenBank/DDBJ whole genome shotgun (WGS) entry which is preliminary data.</text>
</comment>
<protein>
    <submittedName>
        <fullName evidence="2">Lmo0937 family membrane protein</fullName>
    </submittedName>
</protein>
<dbReference type="OrthoDB" id="965495at2"/>
<sequence length="50" mass="5446">MRAVLSTIAILVVIGWAIGYFGYHTGGLFHLILVIALIALVLQLIPGRRD</sequence>
<proteinExistence type="predicted"/>
<keyword evidence="1" id="KW-1133">Transmembrane helix</keyword>
<evidence type="ECO:0000313" key="3">
    <source>
        <dbReference type="Proteomes" id="UP000316008"/>
    </source>
</evidence>
<dbReference type="AlphaFoldDB" id="A0A556MML6"/>
<name>A0A556MML6_9FLAO</name>
<dbReference type="EMBL" id="VLPL01000008">
    <property type="protein sequence ID" value="TSJ41180.1"/>
    <property type="molecule type" value="Genomic_DNA"/>
</dbReference>
<dbReference type="InterPro" id="IPR043727">
    <property type="entry name" value="Lmo0937-like"/>
</dbReference>
<reference evidence="2 3" key="1">
    <citation type="submission" date="2019-07" db="EMBL/GenBank/DDBJ databases">
        <authorList>
            <person name="Huq M.A."/>
        </authorList>
    </citation>
    <scope>NUCLEOTIDE SEQUENCE [LARGE SCALE GENOMIC DNA]</scope>
    <source>
        <strain evidence="2 3">MAH-3</strain>
    </source>
</reference>
<dbReference type="NCBIfam" id="NF033488">
    <property type="entry name" value="lmo0937_fam_TM"/>
    <property type="match status" value="1"/>
</dbReference>